<dbReference type="InterPro" id="IPR027268">
    <property type="entry name" value="Peptidase_M4/M1_CTD_sf"/>
</dbReference>
<dbReference type="SUPFAM" id="SSF55486">
    <property type="entry name" value="Metalloproteases ('zincins'), catalytic domain"/>
    <property type="match status" value="1"/>
</dbReference>
<dbReference type="EMBL" id="CP069362">
    <property type="protein sequence ID" value="WGS65041.1"/>
    <property type="molecule type" value="Genomic_DNA"/>
</dbReference>
<evidence type="ECO:0000313" key="3">
    <source>
        <dbReference type="Proteomes" id="UP001232493"/>
    </source>
</evidence>
<dbReference type="InterPro" id="IPR014782">
    <property type="entry name" value="Peptidase_M1_dom"/>
</dbReference>
<protein>
    <recommendedName>
        <fullName evidence="1">Peptidase M1 membrane alanine aminopeptidase domain-containing protein</fullName>
    </recommendedName>
</protein>
<reference evidence="2 3" key="1">
    <citation type="submission" date="2021-02" db="EMBL/GenBank/DDBJ databases">
        <title>Characterization of Marinitoga sp. nov. str. BP5-C20A.</title>
        <authorList>
            <person name="Erauso G."/>
            <person name="Postec A."/>
        </authorList>
    </citation>
    <scope>NUCLEOTIDE SEQUENCE [LARGE SCALE GENOMIC DNA]</scope>
    <source>
        <strain evidence="2 3">BP5-C20A</strain>
    </source>
</reference>
<accession>A0ABY8PR00</accession>
<keyword evidence="3" id="KW-1185">Reference proteome</keyword>
<dbReference type="Gene3D" id="1.10.390.10">
    <property type="entry name" value="Neutral Protease Domain 2"/>
    <property type="match status" value="1"/>
</dbReference>
<dbReference type="Pfam" id="PF01433">
    <property type="entry name" value="Peptidase_M1"/>
    <property type="match status" value="1"/>
</dbReference>
<name>A0ABY8PR00_9BACT</name>
<gene>
    <name evidence="2" type="ORF">JRV97_00360</name>
</gene>
<evidence type="ECO:0000259" key="1">
    <source>
        <dbReference type="Pfam" id="PF01433"/>
    </source>
</evidence>
<proteinExistence type="predicted"/>
<evidence type="ECO:0000313" key="2">
    <source>
        <dbReference type="EMBL" id="WGS65041.1"/>
    </source>
</evidence>
<dbReference type="Proteomes" id="UP001232493">
    <property type="component" value="Chromosome"/>
</dbReference>
<sequence>MKKLLISIIVIINLISFAANYDLNIRLIEKEKAILGYLTVTLENNEEPYFALFPNLDSHDNPYLNSLFESKEKSRIDIIKVTDENNNLLDFSYENYPSKKFRNYQRKNGILKVNTNKKILKITFKTYFSKKANADNVTFDDIYIWRFGWYPIVINKNSDYLLPHHTVSVKIENNDNFIPILSGKKINGKYYSEGKYVSMPIVFIKKESFNKLSLNSKDYIINIWYRKGQEQRAAVMATHVIKALELHTKDFGKLKYSTINVVQDPYPGMYGMAADGMFLLGDGFFTTADLVLPGLLEPLTFYVVSHELAHMWFGIGVGVDFADNNFMSESLADYSAHISMYEKYGDDRLYNIYLPDILTDSFSETLVKNFSVLDQKGIFNLGYYKIENAVTDDIDKIPVNFASYIYYNKGKRALFSLGDYLGRRKLTNILAEYYEKYNEKSPTENDFLTFLSKYVDKDILYDLFINKKNFDASIKHKDNKIIIDLDDMKIPTKIRVLTKEGTKEYVTVKNIEYNVKDILAIDIDPDMHTFDVERHNNHYPPLIKSNLLLNDDISKFDAYEINFKTSFNTVNNFYQNSSFVSFEKFPYYNFDLGYYSLYSDTFSVLDLGINSNINLKPNPWFSLNLNYLKSLYNSYQNLSGQLSISIPTQLDIGSSSKAIAYSTTFLLNGEFIDLKNYLINPTLIYENLYNLGIYLSGSYYLINNNENYVNAYTLNTAYFFDNYLPFLNSFSLELKYADSSVFNPLYDKISLLEEPDALLSQFNLVKEVYGINLDLFNFSDESDKRINVFNLFSIGDIDYTLNGIYKLIDYDNLFGLTFDISPEIYFITDENIPIDLEFGTYYLPSKNLYSITFSFSTTLDTTIRNIIK</sequence>
<feature type="domain" description="Peptidase M1 membrane alanine aminopeptidase" evidence="1">
    <location>
        <begin position="300"/>
        <end position="459"/>
    </location>
</feature>
<organism evidence="2 3">
    <name type="scientific">Marinitoga aeolica</name>
    <dbReference type="NCBI Taxonomy" id="2809031"/>
    <lineage>
        <taxon>Bacteria</taxon>
        <taxon>Thermotogati</taxon>
        <taxon>Thermotogota</taxon>
        <taxon>Thermotogae</taxon>
        <taxon>Petrotogales</taxon>
        <taxon>Petrotogaceae</taxon>
        <taxon>Marinitoga</taxon>
    </lineage>
</organism>
<dbReference type="RefSeq" id="WP_280999137.1">
    <property type="nucleotide sequence ID" value="NZ_CP069362.1"/>
</dbReference>